<comment type="caution">
    <text evidence="2">The sequence shown here is derived from an EMBL/GenBank/DDBJ whole genome shotgun (WGS) entry which is preliminary data.</text>
</comment>
<protein>
    <submittedName>
        <fullName evidence="2">Uncharacterized protein</fullName>
    </submittedName>
</protein>
<dbReference type="RefSeq" id="WP_278339042.1">
    <property type="nucleotide sequence ID" value="NZ_DBGBHC010000060.1"/>
</dbReference>
<evidence type="ECO:0000256" key="1">
    <source>
        <dbReference type="SAM" id="MobiDB-lite"/>
    </source>
</evidence>
<organism evidence="2 3">
    <name type="scientific">Alistipes putredinis</name>
    <dbReference type="NCBI Taxonomy" id="28117"/>
    <lineage>
        <taxon>Bacteria</taxon>
        <taxon>Pseudomonadati</taxon>
        <taxon>Bacteroidota</taxon>
        <taxon>Bacteroidia</taxon>
        <taxon>Bacteroidales</taxon>
        <taxon>Rikenellaceae</taxon>
        <taxon>Alistipes</taxon>
    </lineage>
</organism>
<dbReference type="Proteomes" id="UP000187417">
    <property type="component" value="Unassembled WGS sequence"/>
</dbReference>
<evidence type="ECO:0000313" key="3">
    <source>
        <dbReference type="Proteomes" id="UP000187417"/>
    </source>
</evidence>
<feature type="region of interest" description="Disordered" evidence="1">
    <location>
        <begin position="1"/>
        <end position="35"/>
    </location>
</feature>
<dbReference type="EMBL" id="MNQH01000003">
    <property type="protein sequence ID" value="OKY95950.1"/>
    <property type="molecule type" value="Genomic_DNA"/>
</dbReference>
<gene>
    <name evidence="2" type="ORF">BHV66_03085</name>
</gene>
<dbReference type="AlphaFoldDB" id="A0A1Q6FAQ8"/>
<proteinExistence type="predicted"/>
<sequence>MKKKIDATENPSRLENASARALSADRSEQASRPGTFSTMMSDRVIFSSASARIVAAEQVKGNKIAAMKPGADTSLASAANWKTTNGSNLSFGNFHGKSCMKTVGAGSSAGVWLDYFEDAPLCSQGRPMATSVDVFAEAPAQIRLGAADETKSIVEFAEYQVGRWIRISTVLTPTGMRNFQIYNNTAGAIVYFRNAKVEFSSSPTLYTPQTQDNIWHADLEFLYGYNNFVKNDQVYFLQKNSASGAATRQYWKLVTAAGEDWIEFSSTDSEGTGEPQPGDWIAQLGNRSDAKRQSALVQEFTSEGKILVVWYEGIDSFSMTDRDRMHIGNGAMDAEVMNVGTINSSTINNKGEVETNTLNVKSRIDAGTIVATGNITTKGTLTASKIEGDFPMDIPDDLEVNTVTASGTVKALNGEFDTVTVKDKNIILNQEGITCKGPALAGNLSANGIVLKKDNTTYIELSTLGNLYTVIRLHNLPQGGPKDSRIQTLPTNHIFINTDEPFAENQFGKFYPLGIKL</sequence>
<name>A0A1Q6FAQ8_9BACT</name>
<reference evidence="2 3" key="1">
    <citation type="journal article" date="2016" name="Nat. Biotechnol.">
        <title>Measurement of bacterial replication rates in microbial communities.</title>
        <authorList>
            <person name="Brown C.T."/>
            <person name="Olm M.R."/>
            <person name="Thomas B.C."/>
            <person name="Banfield J.F."/>
        </authorList>
    </citation>
    <scope>NUCLEOTIDE SEQUENCE [LARGE SCALE GENOMIC DNA]</scope>
    <source>
        <strain evidence="2">CAG:67_53_122</strain>
    </source>
</reference>
<evidence type="ECO:0000313" key="2">
    <source>
        <dbReference type="EMBL" id="OKY95950.1"/>
    </source>
</evidence>
<accession>A0A1Q6FAQ8</accession>